<keyword evidence="2" id="KW-0575">Peroxidase</keyword>
<dbReference type="AlphaFoldDB" id="A0A183VDS8"/>
<dbReference type="PANTHER" id="PTHR11465">
    <property type="entry name" value="CATALASE"/>
    <property type="match status" value="1"/>
</dbReference>
<keyword evidence="7" id="KW-0376">Hydrogen peroxide</keyword>
<organism evidence="10 11">
    <name type="scientific">Toxocara canis</name>
    <name type="common">Canine roundworm</name>
    <dbReference type="NCBI Taxonomy" id="6265"/>
    <lineage>
        <taxon>Eukaryota</taxon>
        <taxon>Metazoa</taxon>
        <taxon>Ecdysozoa</taxon>
        <taxon>Nematoda</taxon>
        <taxon>Chromadorea</taxon>
        <taxon>Rhabditida</taxon>
        <taxon>Spirurina</taxon>
        <taxon>Ascaridomorpha</taxon>
        <taxon>Ascaridoidea</taxon>
        <taxon>Toxocaridae</taxon>
        <taxon>Toxocara</taxon>
    </lineage>
</organism>
<dbReference type="GO" id="GO:0042542">
    <property type="term" value="P:response to hydrogen peroxide"/>
    <property type="evidence" value="ECO:0007669"/>
    <property type="project" value="TreeGrafter"/>
</dbReference>
<dbReference type="InterPro" id="IPR010582">
    <property type="entry name" value="Catalase_immune_responsive"/>
</dbReference>
<accession>A0A183VDS8</accession>
<evidence type="ECO:0000259" key="8">
    <source>
        <dbReference type="SMART" id="SM01060"/>
    </source>
</evidence>
<keyword evidence="6" id="KW-0408">Iron</keyword>
<dbReference type="SUPFAM" id="SSF56634">
    <property type="entry name" value="Heme-dependent catalase-like"/>
    <property type="match status" value="1"/>
</dbReference>
<dbReference type="EMBL" id="UYWY01026109">
    <property type="protein sequence ID" value="VDM50219.1"/>
    <property type="molecule type" value="Genomic_DNA"/>
</dbReference>
<evidence type="ECO:0000313" key="10">
    <source>
        <dbReference type="Proteomes" id="UP000050794"/>
    </source>
</evidence>
<dbReference type="Pfam" id="PF06628">
    <property type="entry name" value="Catalase-rel"/>
    <property type="match status" value="1"/>
</dbReference>
<comment type="similarity">
    <text evidence="1">Belongs to the catalase family.</text>
</comment>
<evidence type="ECO:0000256" key="7">
    <source>
        <dbReference type="ARBA" id="ARBA00023324"/>
    </source>
</evidence>
<dbReference type="InterPro" id="IPR002226">
    <property type="entry name" value="Catalase_haem_BS"/>
</dbReference>
<evidence type="ECO:0000256" key="4">
    <source>
        <dbReference type="ARBA" id="ARBA00022723"/>
    </source>
</evidence>
<dbReference type="GO" id="GO:0020037">
    <property type="term" value="F:heme binding"/>
    <property type="evidence" value="ECO:0007669"/>
    <property type="project" value="InterPro"/>
</dbReference>
<dbReference type="Proteomes" id="UP000050794">
    <property type="component" value="Unassembled WGS sequence"/>
</dbReference>
<evidence type="ECO:0000256" key="6">
    <source>
        <dbReference type="ARBA" id="ARBA00023004"/>
    </source>
</evidence>
<evidence type="ECO:0000256" key="1">
    <source>
        <dbReference type="ARBA" id="ARBA00005329"/>
    </source>
</evidence>
<name>A0A183VDS8_TOXCA</name>
<dbReference type="WBParaSite" id="TCNE_0001890201-mRNA-1">
    <property type="protein sequence ID" value="TCNE_0001890201-mRNA-1"/>
    <property type="gene ID" value="TCNE_0001890201"/>
</dbReference>
<evidence type="ECO:0000256" key="5">
    <source>
        <dbReference type="ARBA" id="ARBA00023002"/>
    </source>
</evidence>
<dbReference type="GO" id="GO:0005777">
    <property type="term" value="C:peroxisome"/>
    <property type="evidence" value="ECO:0007669"/>
    <property type="project" value="TreeGrafter"/>
</dbReference>
<dbReference type="GO" id="GO:0046872">
    <property type="term" value="F:metal ion binding"/>
    <property type="evidence" value="ECO:0007669"/>
    <property type="project" value="UniProtKB-KW"/>
</dbReference>
<dbReference type="GO" id="GO:0004096">
    <property type="term" value="F:catalase activity"/>
    <property type="evidence" value="ECO:0007669"/>
    <property type="project" value="UniProtKB-EC"/>
</dbReference>
<protein>
    <submittedName>
        <fullName evidence="11">Catalase domain-containing protein</fullName>
    </submittedName>
</protein>
<dbReference type="PANTHER" id="PTHR11465:SF9">
    <property type="entry name" value="CATALASE"/>
    <property type="match status" value="1"/>
</dbReference>
<dbReference type="InterPro" id="IPR018028">
    <property type="entry name" value="Catalase"/>
</dbReference>
<reference evidence="11" key="1">
    <citation type="submission" date="2016-06" db="UniProtKB">
        <authorList>
            <consortium name="WormBaseParasite"/>
        </authorList>
    </citation>
    <scope>IDENTIFICATION</scope>
</reference>
<evidence type="ECO:0000313" key="11">
    <source>
        <dbReference type="WBParaSite" id="TCNE_0001890201-mRNA-1"/>
    </source>
</evidence>
<dbReference type="GO" id="GO:0005739">
    <property type="term" value="C:mitochondrion"/>
    <property type="evidence" value="ECO:0007669"/>
    <property type="project" value="TreeGrafter"/>
</dbReference>
<evidence type="ECO:0000256" key="2">
    <source>
        <dbReference type="ARBA" id="ARBA00022559"/>
    </source>
</evidence>
<keyword evidence="10" id="KW-1185">Reference proteome</keyword>
<gene>
    <name evidence="9" type="ORF">TCNE_LOCUS18898</name>
</gene>
<dbReference type="GO" id="GO:0042744">
    <property type="term" value="P:hydrogen peroxide catabolic process"/>
    <property type="evidence" value="ECO:0007669"/>
    <property type="project" value="UniProtKB-KW"/>
</dbReference>
<keyword evidence="5" id="KW-0560">Oxidoreductase</keyword>
<feature type="domain" description="Catalase core" evidence="8">
    <location>
        <begin position="1"/>
        <end position="133"/>
    </location>
</feature>
<proteinExistence type="inferred from homology"/>
<reference evidence="9 10" key="2">
    <citation type="submission" date="2018-11" db="EMBL/GenBank/DDBJ databases">
        <authorList>
            <consortium name="Pathogen Informatics"/>
        </authorList>
    </citation>
    <scope>NUCLEOTIDE SEQUENCE [LARGE SCALE GENOMIC DNA]</scope>
</reference>
<dbReference type="Pfam" id="PF00199">
    <property type="entry name" value="Catalase"/>
    <property type="match status" value="1"/>
</dbReference>
<dbReference type="SMART" id="SM01060">
    <property type="entry name" value="Catalase"/>
    <property type="match status" value="1"/>
</dbReference>
<dbReference type="InterPro" id="IPR011614">
    <property type="entry name" value="Catalase_core"/>
</dbReference>
<sequence>MYFARKRILTEDFTTCYGRLNFFLFNRNNALQVWSHKEFPLIPVGKIVLNKNSSNYFAEVEQSAFAPSHVVPGIEFSPDKMLQGRLFAYPDTQFHRLGPNYVQLPINCPYRARAHNTQRGMPSYHPNSFNGALERADVKESAWSVSGDVERFNAEDEDNFSQPRELWLKVLDESARGRLVDNIVESLKYCKPFIQERAVKNFAQVHEDFGNALRKALQKANDAVQKKREEETEFSAKESVMMPCAVNPHMKNISNLSKHCKY</sequence>
<keyword evidence="3" id="KW-0349">Heme</keyword>
<dbReference type="PRINTS" id="PR00067">
    <property type="entry name" value="CATALASE"/>
</dbReference>
<evidence type="ECO:0000313" key="9">
    <source>
        <dbReference type="EMBL" id="VDM50219.1"/>
    </source>
</evidence>
<keyword evidence="4" id="KW-0479">Metal-binding</keyword>
<dbReference type="PROSITE" id="PS51402">
    <property type="entry name" value="CATALASE_3"/>
    <property type="match status" value="1"/>
</dbReference>
<dbReference type="PROSITE" id="PS00437">
    <property type="entry name" value="CATALASE_1"/>
    <property type="match status" value="1"/>
</dbReference>
<evidence type="ECO:0000256" key="3">
    <source>
        <dbReference type="ARBA" id="ARBA00022617"/>
    </source>
</evidence>
<dbReference type="InterPro" id="IPR020835">
    <property type="entry name" value="Catalase_sf"/>
</dbReference>
<dbReference type="Gene3D" id="2.40.180.10">
    <property type="entry name" value="Catalase core domain"/>
    <property type="match status" value="1"/>
</dbReference>